<dbReference type="EMBL" id="CP071696">
    <property type="protein sequence ID" value="QTX05729.1"/>
    <property type="molecule type" value="Genomic_DNA"/>
</dbReference>
<evidence type="ECO:0000256" key="4">
    <source>
        <dbReference type="ARBA" id="ARBA00022679"/>
    </source>
</evidence>
<proteinExistence type="inferred from homology"/>
<evidence type="ECO:0000313" key="7">
    <source>
        <dbReference type="EMBL" id="QTX05729.1"/>
    </source>
</evidence>
<evidence type="ECO:0000256" key="1">
    <source>
        <dbReference type="ARBA" id="ARBA00004776"/>
    </source>
</evidence>
<feature type="region of interest" description="Disordered" evidence="5">
    <location>
        <begin position="1"/>
        <end position="47"/>
    </location>
</feature>
<evidence type="ECO:0000313" key="8">
    <source>
        <dbReference type="Proteomes" id="UP000671914"/>
    </source>
</evidence>
<comment type="pathway">
    <text evidence="1">Cell wall biogenesis; cell wall polysaccharide biosynthesis.</text>
</comment>
<dbReference type="RefSeq" id="WP_210900990.1">
    <property type="nucleotide sequence ID" value="NZ_CP071696.1"/>
</dbReference>
<dbReference type="GO" id="GO:0016757">
    <property type="term" value="F:glycosyltransferase activity"/>
    <property type="evidence" value="ECO:0007669"/>
    <property type="project" value="UniProtKB-KW"/>
</dbReference>
<dbReference type="InterPro" id="IPR001173">
    <property type="entry name" value="Glyco_trans_2-like"/>
</dbReference>
<keyword evidence="4" id="KW-0808">Transferase</keyword>
<comment type="similarity">
    <text evidence="2">Belongs to the glycosyltransferase 2 family.</text>
</comment>
<dbReference type="InterPro" id="IPR029044">
    <property type="entry name" value="Nucleotide-diphossugar_trans"/>
</dbReference>
<dbReference type="PANTHER" id="PTHR43179:SF12">
    <property type="entry name" value="GALACTOFURANOSYLTRANSFERASE GLFT2"/>
    <property type="match status" value="1"/>
</dbReference>
<organism evidence="7 8">
    <name type="scientific">Agromyces archimandritae</name>
    <dbReference type="NCBI Taxonomy" id="2781962"/>
    <lineage>
        <taxon>Bacteria</taxon>
        <taxon>Bacillati</taxon>
        <taxon>Actinomycetota</taxon>
        <taxon>Actinomycetes</taxon>
        <taxon>Micrococcales</taxon>
        <taxon>Microbacteriaceae</taxon>
        <taxon>Agromyces</taxon>
    </lineage>
</organism>
<name>A0A975FPP6_9MICO</name>
<dbReference type="AlphaFoldDB" id="A0A975FPP6"/>
<dbReference type="InterPro" id="IPR023981">
    <property type="entry name" value="MftF"/>
</dbReference>
<evidence type="ECO:0000256" key="2">
    <source>
        <dbReference type="ARBA" id="ARBA00006739"/>
    </source>
</evidence>
<dbReference type="Pfam" id="PF00535">
    <property type="entry name" value="Glycos_transf_2"/>
    <property type="match status" value="1"/>
</dbReference>
<dbReference type="KEGG" id="aarc:G127AT_05860"/>
<protein>
    <submittedName>
        <fullName evidence="7">Mycofactocin biosynthesis glycosyltransferase MftF</fullName>
    </submittedName>
</protein>
<dbReference type="Proteomes" id="UP000671914">
    <property type="component" value="Chromosome"/>
</dbReference>
<dbReference type="Gene3D" id="3.90.550.10">
    <property type="entry name" value="Spore Coat Polysaccharide Biosynthesis Protein SpsA, Chain A"/>
    <property type="match status" value="1"/>
</dbReference>
<dbReference type="PANTHER" id="PTHR43179">
    <property type="entry name" value="RHAMNOSYLTRANSFERASE WBBL"/>
    <property type="match status" value="1"/>
</dbReference>
<dbReference type="SUPFAM" id="SSF53448">
    <property type="entry name" value="Nucleotide-diphospho-sugar transferases"/>
    <property type="match status" value="1"/>
</dbReference>
<accession>A0A975FPP6</accession>
<evidence type="ECO:0000256" key="5">
    <source>
        <dbReference type="SAM" id="MobiDB-lite"/>
    </source>
</evidence>
<evidence type="ECO:0000259" key="6">
    <source>
        <dbReference type="Pfam" id="PF00535"/>
    </source>
</evidence>
<dbReference type="NCBIfam" id="TIGR03965">
    <property type="entry name" value="mycofact_glyco"/>
    <property type="match status" value="1"/>
</dbReference>
<evidence type="ECO:0000256" key="3">
    <source>
        <dbReference type="ARBA" id="ARBA00022676"/>
    </source>
</evidence>
<keyword evidence="8" id="KW-1185">Reference proteome</keyword>
<feature type="domain" description="Glycosyltransferase 2-like" evidence="6">
    <location>
        <begin position="125"/>
        <end position="247"/>
    </location>
</feature>
<reference evidence="7" key="1">
    <citation type="submission" date="2021-03" db="EMBL/GenBank/DDBJ databases">
        <title>Agromyces archimandritus sp. nov., isolated from the cockroach Archimandrita tessellata.</title>
        <authorList>
            <person name="Guzman J."/>
            <person name="Ortuzar M."/>
            <person name="Poehlein A."/>
            <person name="Daniel R."/>
            <person name="Trujillo M."/>
            <person name="Vilcinskas A."/>
        </authorList>
    </citation>
    <scope>NUCLEOTIDE SEQUENCE</scope>
    <source>
        <strain evidence="7">G127AT</strain>
    </source>
</reference>
<sequence>MSGGAGPARQAGPPAGLDPHPEASGAEAPRSPAPGAAPTARPGLPDGFVVRLNRHTRRTESGRVLIGGWPTRVSRLKPLAAALLRGRRLRVRDAASRALAEHLLEAGMADPVAAELPAADLAALTVIVPVYERPAQLARLLGSLTAEIPGERVIVVDDASPGAAAIARVVRAAGARLLRQPENRGPAAARNAGLAAASTPFVAFVDSDVVMEPGALETMLRHFADPAVAMVAPRVLGLAAERPNWITRYENARSSLDLGRESAAVRPRTPLSWVSSTCLVVRVDRLAAGPAGFDEAMRVGEDVDLVWRLVDAGHRVRFEPAAVVRHEHRTTLRSWLGRKAFYGSGAAALAARHPDDIAPAILTPWSAAVLVALLAQRRWSVPVAAGIAAVTTWRIAKRLPPLEHRVAVATRLTVTGFVAAIGQGFALLLRHWWPLAALGCLVSRRMRRAVVIAALADTAWEHSRTRAELDPVRFGIARRLDDLAYGAGVWWSAIRARSPRALLPSITWRRR</sequence>
<feature type="compositionally biased region" description="Low complexity" evidence="5">
    <location>
        <begin position="22"/>
        <end position="42"/>
    </location>
</feature>
<keyword evidence="3" id="KW-0328">Glycosyltransferase</keyword>
<gene>
    <name evidence="7" type="primary">mftF</name>
    <name evidence="7" type="ORF">G127AT_05860</name>
</gene>